<comment type="caution">
    <text evidence="2">The sequence shown here is derived from an EMBL/GenBank/DDBJ whole genome shotgun (WGS) entry which is preliminary data.</text>
</comment>
<evidence type="ECO:0000313" key="2">
    <source>
        <dbReference type="EMBL" id="NVI44970.1"/>
    </source>
</evidence>
<accession>A0A974A1D6</accession>
<protein>
    <submittedName>
        <fullName evidence="2">AAA family ATPase</fullName>
    </submittedName>
</protein>
<reference evidence="2" key="1">
    <citation type="submission" date="2020-06" db="EMBL/GenBank/DDBJ databases">
        <title>Whole Genome Sequence of Bradyrhizobium sp. Strain 1S1.</title>
        <authorList>
            <person name="Bromfield E.S.P."/>
            <person name="Cloutier S."/>
        </authorList>
    </citation>
    <scope>NUCLEOTIDE SEQUENCE [LARGE SCALE GENOMIC DNA]</scope>
    <source>
        <strain evidence="2">1S1</strain>
    </source>
</reference>
<dbReference type="AlphaFoldDB" id="A0A974A1D6"/>
<dbReference type="Pfam" id="PF13481">
    <property type="entry name" value="AAA_25"/>
    <property type="match status" value="1"/>
</dbReference>
<dbReference type="InterPro" id="IPR034154">
    <property type="entry name" value="TOPRIM_DnaG/twinkle"/>
</dbReference>
<dbReference type="InterPro" id="IPR027417">
    <property type="entry name" value="P-loop_NTPase"/>
</dbReference>
<feature type="region of interest" description="Disordered" evidence="1">
    <location>
        <begin position="220"/>
        <end position="251"/>
    </location>
</feature>
<dbReference type="RefSeq" id="WP_166204391.1">
    <property type="nucleotide sequence ID" value="NZ_CP088285.1"/>
</dbReference>
<dbReference type="Gene3D" id="3.40.1360.10">
    <property type="match status" value="1"/>
</dbReference>
<gene>
    <name evidence="2" type="ORF">HAP48_018835</name>
</gene>
<dbReference type="Gene3D" id="3.40.50.300">
    <property type="entry name" value="P-loop containing nucleotide triphosphate hydrolases"/>
    <property type="match status" value="1"/>
</dbReference>
<name>A0A974A1D6_9BRAD</name>
<organism evidence="2">
    <name type="scientific">Bradyrhizobium septentrionale</name>
    <dbReference type="NCBI Taxonomy" id="1404411"/>
    <lineage>
        <taxon>Bacteria</taxon>
        <taxon>Pseudomonadati</taxon>
        <taxon>Pseudomonadota</taxon>
        <taxon>Alphaproteobacteria</taxon>
        <taxon>Hyphomicrobiales</taxon>
        <taxon>Nitrobacteraceae</taxon>
        <taxon>Bradyrhizobium</taxon>
    </lineage>
</organism>
<evidence type="ECO:0000256" key="1">
    <source>
        <dbReference type="SAM" id="MobiDB-lite"/>
    </source>
</evidence>
<dbReference type="EMBL" id="JAAOLE020000001">
    <property type="protein sequence ID" value="NVI44970.1"/>
    <property type="molecule type" value="Genomic_DNA"/>
</dbReference>
<dbReference type="SUPFAM" id="SSF52540">
    <property type="entry name" value="P-loop containing nucleoside triphosphate hydrolases"/>
    <property type="match status" value="1"/>
</dbReference>
<proteinExistence type="predicted"/>
<dbReference type="CDD" id="cd01029">
    <property type="entry name" value="TOPRIM_primases"/>
    <property type="match status" value="1"/>
</dbReference>
<sequence length="687" mass="75821">MNMHEPIHSLAVHMEAIAEELLGSPNARLSSDGERRYGKHGSLSIDVATGRYYDHESKTGGGVLDLISRETGRDHKAAMQWMREHGYLEQRERPPQQLGKEVAHYSYTDENDELLFQVVRFEPKTFRQRRRPHPGDPPDKIKHGWVYAVRGIRYVPYRLPELMEAIANGQVVYVVEGEKDADNLSKIGFVATTNPGGVGKWSESHTAFFRDADVVIIPHNDPQARNPDPPNGDGALRFHPDGRPVLPGQDHAQDVAKSLSGTAQRVRVLDLARHWPDMPPKGDVSDWLKAGGTPDALHALADATPDWSAVPFRSRFGGLRWEEIAISGHASGYTWVVEDIIPMDEIILIYGDSGSGKSFGTFDLGMAVARGQTFIGRNTEPGLVVYVAAEAGKGFSKRKLAYVIQHELPHKATLPFYLCTKRPDFFGSDDDLVALIAEIEAVAKTYNVPLVLIILDTLSALAPGMNENASQDVSIVRKRLVALQQRFGAAVILVHHKPKGGGSPRGHSSLTADFETTIEFEIVADRRTSKGGSIHRATVRKQREGKSGIRWEFTLPVISVGRNKWGNEETSCAAVAYDATESAERTGYQATSNERLLMHALFDAINDYGVPPPFPLPASVSKVVDVGYVRAAMRAKFVDDDTDTEAADNRFRGAFKRAGDKLRDAKIIGIQKPYWWWTGKPVAAMGG</sequence>